<dbReference type="PANTHER" id="PTHR43048:SF3">
    <property type="entry name" value="METHYLMALONYL-COA EPIMERASE, MITOCHONDRIAL"/>
    <property type="match status" value="1"/>
</dbReference>
<feature type="domain" description="VOC" evidence="2">
    <location>
        <begin position="7"/>
        <end position="122"/>
    </location>
</feature>
<organism evidence="3 4">
    <name type="scientific">Thalassotalea nanhaiensis</name>
    <dbReference type="NCBI Taxonomy" id="3065648"/>
    <lineage>
        <taxon>Bacteria</taxon>
        <taxon>Pseudomonadati</taxon>
        <taxon>Pseudomonadota</taxon>
        <taxon>Gammaproteobacteria</taxon>
        <taxon>Alteromonadales</taxon>
        <taxon>Colwelliaceae</taxon>
        <taxon>Thalassotalea</taxon>
    </lineage>
</organism>
<evidence type="ECO:0000313" key="4">
    <source>
        <dbReference type="Proteomes" id="UP001248581"/>
    </source>
</evidence>
<evidence type="ECO:0000256" key="1">
    <source>
        <dbReference type="ARBA" id="ARBA00022723"/>
    </source>
</evidence>
<evidence type="ECO:0000259" key="2">
    <source>
        <dbReference type="PROSITE" id="PS51819"/>
    </source>
</evidence>
<dbReference type="SUPFAM" id="SSF54593">
    <property type="entry name" value="Glyoxalase/Bleomycin resistance protein/Dihydroxybiphenyl dioxygenase"/>
    <property type="match status" value="1"/>
</dbReference>
<dbReference type="Gene3D" id="3.10.180.10">
    <property type="entry name" value="2,3-Dihydroxybiphenyl 1,2-Dioxygenase, domain 1"/>
    <property type="match status" value="1"/>
</dbReference>
<dbReference type="InterPro" id="IPR029068">
    <property type="entry name" value="Glyas_Bleomycin-R_OHBP_Dase"/>
</dbReference>
<dbReference type="Pfam" id="PF00903">
    <property type="entry name" value="Glyoxalase"/>
    <property type="match status" value="1"/>
</dbReference>
<dbReference type="Proteomes" id="UP001248581">
    <property type="component" value="Chromosome"/>
</dbReference>
<gene>
    <name evidence="3" type="ORF">RI845_07570</name>
</gene>
<dbReference type="InterPro" id="IPR051785">
    <property type="entry name" value="MMCE/EMCE_epimerase"/>
</dbReference>
<keyword evidence="4" id="KW-1185">Reference proteome</keyword>
<sequence length="128" mass="14325">MSIEIKSIGQIAIAVTKIDEAREFYKNTLGLTLLFDAGPELSFFDCGGTRLMLTTEQGNPKDHNTSVIYYKVDNIDAATQKLHAKGVTFEREPQLVAKMPDHELWIGFVRDPDQNLVGLMAERPLSDN</sequence>
<evidence type="ECO:0000313" key="3">
    <source>
        <dbReference type="EMBL" id="WNC69987.1"/>
    </source>
</evidence>
<reference evidence="4" key="1">
    <citation type="submission" date="2023-09" db="EMBL/GenBank/DDBJ databases">
        <authorList>
            <person name="Li S."/>
            <person name="Li X."/>
            <person name="Zhang C."/>
            <person name="Zhao Z."/>
        </authorList>
    </citation>
    <scope>NUCLEOTIDE SEQUENCE [LARGE SCALE GENOMIC DNA]</scope>
    <source>
        <strain evidence="4">SQ345</strain>
    </source>
</reference>
<dbReference type="EMBL" id="CP134146">
    <property type="protein sequence ID" value="WNC69987.1"/>
    <property type="molecule type" value="Genomic_DNA"/>
</dbReference>
<dbReference type="RefSeq" id="WP_348389129.1">
    <property type="nucleotide sequence ID" value="NZ_CP134146.1"/>
</dbReference>
<dbReference type="PANTHER" id="PTHR43048">
    <property type="entry name" value="METHYLMALONYL-COA EPIMERASE"/>
    <property type="match status" value="1"/>
</dbReference>
<keyword evidence="1" id="KW-0479">Metal-binding</keyword>
<dbReference type="PROSITE" id="PS51819">
    <property type="entry name" value="VOC"/>
    <property type="match status" value="1"/>
</dbReference>
<proteinExistence type="predicted"/>
<dbReference type="InterPro" id="IPR004360">
    <property type="entry name" value="Glyas_Fos-R_dOase_dom"/>
</dbReference>
<protein>
    <submittedName>
        <fullName evidence="3">VOC family protein</fullName>
    </submittedName>
</protein>
<name>A0ABY9TML9_9GAMM</name>
<dbReference type="InterPro" id="IPR037523">
    <property type="entry name" value="VOC_core"/>
</dbReference>
<accession>A0ABY9TML9</accession>